<sequence length="73" mass="8208">MGKPEPLKHSLAGFWSRRITSEHRMVFLGHHGRSNPKSYVPLSLLDLRCRTLVPRIAVLNVPINNAPGDLLIL</sequence>
<dbReference type="EMBL" id="SJON01000012">
    <property type="protein sequence ID" value="TCB84709.1"/>
    <property type="molecule type" value="Genomic_DNA"/>
</dbReference>
<dbReference type="InterPro" id="IPR009614">
    <property type="entry name" value="YoeB_toxin"/>
</dbReference>
<comment type="caution">
    <text evidence="1">The sequence shown here is derived from an EMBL/GenBank/DDBJ whole genome shotgun (WGS) entry which is preliminary data.</text>
</comment>
<gene>
    <name evidence="1" type="ORF">E0L16_15905</name>
</gene>
<organism evidence="1 2">
    <name type="scientific">Enterobacter quasihormaechei</name>
    <dbReference type="NCBI Taxonomy" id="2529382"/>
    <lineage>
        <taxon>Bacteria</taxon>
        <taxon>Pseudomonadati</taxon>
        <taxon>Pseudomonadota</taxon>
        <taxon>Gammaproteobacteria</taxon>
        <taxon>Enterobacterales</taxon>
        <taxon>Enterobacteriaceae</taxon>
        <taxon>Enterobacter</taxon>
    </lineage>
</organism>
<evidence type="ECO:0000313" key="1">
    <source>
        <dbReference type="EMBL" id="TCB84709.1"/>
    </source>
</evidence>
<dbReference type="Pfam" id="PF06769">
    <property type="entry name" value="YoeB_toxin"/>
    <property type="match status" value="1"/>
</dbReference>
<protein>
    <submittedName>
        <fullName evidence="1">Uncharacterized protein</fullName>
    </submittedName>
</protein>
<reference evidence="1 2" key="1">
    <citation type="submission" date="2019-02" db="EMBL/GenBank/DDBJ databases">
        <title>The draft genome of Enterobacter spp. strains.</title>
        <authorList>
            <person name="Wang C."/>
            <person name="Feng Y."/>
            <person name="Zong Z."/>
        </authorList>
    </citation>
    <scope>NUCLEOTIDE SEQUENCE [LARGE SCALE GENOMIC DNA]</scope>
    <source>
        <strain evidence="1 2">WCHEQ120003</strain>
    </source>
</reference>
<name>A0AAE8QUY8_9ENTR</name>
<dbReference type="Gene3D" id="3.30.2310.20">
    <property type="entry name" value="RelE-like"/>
    <property type="match status" value="1"/>
</dbReference>
<dbReference type="AlphaFoldDB" id="A0AAE8QUY8"/>
<dbReference type="SUPFAM" id="SSF143011">
    <property type="entry name" value="RelE-like"/>
    <property type="match status" value="1"/>
</dbReference>
<dbReference type="InterPro" id="IPR035093">
    <property type="entry name" value="RelE/ParE_toxin_dom_sf"/>
</dbReference>
<dbReference type="GO" id="GO:0004519">
    <property type="term" value="F:endonuclease activity"/>
    <property type="evidence" value="ECO:0007669"/>
    <property type="project" value="InterPro"/>
</dbReference>
<dbReference type="Proteomes" id="UP000291623">
    <property type="component" value="Unassembled WGS sequence"/>
</dbReference>
<accession>A0AAE8QUY8</accession>
<evidence type="ECO:0000313" key="2">
    <source>
        <dbReference type="Proteomes" id="UP000291623"/>
    </source>
</evidence>
<proteinExistence type="predicted"/>
<dbReference type="GO" id="GO:0006401">
    <property type="term" value="P:RNA catabolic process"/>
    <property type="evidence" value="ECO:0007669"/>
    <property type="project" value="InterPro"/>
</dbReference>